<comment type="caution">
    <text evidence="2">The sequence shown here is derived from an EMBL/GenBank/DDBJ whole genome shotgun (WGS) entry which is preliminary data.</text>
</comment>
<feature type="compositionally biased region" description="Polar residues" evidence="1">
    <location>
        <begin position="19"/>
        <end position="34"/>
    </location>
</feature>
<dbReference type="EMBL" id="JANKHO010002943">
    <property type="protein sequence ID" value="KAJ3487421.1"/>
    <property type="molecule type" value="Genomic_DNA"/>
</dbReference>
<dbReference type="OrthoDB" id="3064491at2759"/>
<gene>
    <name evidence="2" type="ORF">NLJ89_g11713</name>
</gene>
<proteinExistence type="predicted"/>
<evidence type="ECO:0000256" key="1">
    <source>
        <dbReference type="SAM" id="MobiDB-lite"/>
    </source>
</evidence>
<accession>A0A9W8JPH1</accession>
<reference evidence="2" key="1">
    <citation type="submission" date="2022-07" db="EMBL/GenBank/DDBJ databases">
        <title>Genome Sequence of Agrocybe chaxingu.</title>
        <authorList>
            <person name="Buettner E."/>
        </authorList>
    </citation>
    <scope>NUCLEOTIDE SEQUENCE</scope>
    <source>
        <strain evidence="2">MP-N11</strain>
    </source>
</reference>
<name>A0A9W8JPH1_9AGAR</name>
<dbReference type="AlphaFoldDB" id="A0A9W8JPH1"/>
<evidence type="ECO:0000313" key="3">
    <source>
        <dbReference type="Proteomes" id="UP001148786"/>
    </source>
</evidence>
<sequence length="82" mass="8892">MAQSTVDLRTALPFPATHRLTTSEPISDQASSPIRKTARHRYGTVGRARDLQPPHVDTIAETLSTPPAAAPSEVQVQWGYAI</sequence>
<protein>
    <submittedName>
        <fullName evidence="2">Uncharacterized protein</fullName>
    </submittedName>
</protein>
<dbReference type="Proteomes" id="UP001148786">
    <property type="component" value="Unassembled WGS sequence"/>
</dbReference>
<keyword evidence="3" id="KW-1185">Reference proteome</keyword>
<feature type="region of interest" description="Disordered" evidence="1">
    <location>
        <begin position="16"/>
        <end position="53"/>
    </location>
</feature>
<evidence type="ECO:0000313" key="2">
    <source>
        <dbReference type="EMBL" id="KAJ3487421.1"/>
    </source>
</evidence>
<organism evidence="2 3">
    <name type="scientific">Agrocybe chaxingu</name>
    <dbReference type="NCBI Taxonomy" id="84603"/>
    <lineage>
        <taxon>Eukaryota</taxon>
        <taxon>Fungi</taxon>
        <taxon>Dikarya</taxon>
        <taxon>Basidiomycota</taxon>
        <taxon>Agaricomycotina</taxon>
        <taxon>Agaricomycetes</taxon>
        <taxon>Agaricomycetidae</taxon>
        <taxon>Agaricales</taxon>
        <taxon>Agaricineae</taxon>
        <taxon>Strophariaceae</taxon>
        <taxon>Agrocybe</taxon>
    </lineage>
</organism>